<feature type="domain" description="C2H2-type" evidence="6">
    <location>
        <begin position="488"/>
        <end position="515"/>
    </location>
</feature>
<dbReference type="AlphaFoldDB" id="A0A8T2NN20"/>
<evidence type="ECO:0000259" key="5">
    <source>
        <dbReference type="PROSITE" id="PS50097"/>
    </source>
</evidence>
<dbReference type="InterPro" id="IPR013087">
    <property type="entry name" value="Znf_C2H2_type"/>
</dbReference>
<feature type="region of interest" description="Disordered" evidence="4">
    <location>
        <begin position="564"/>
        <end position="602"/>
    </location>
</feature>
<keyword evidence="8" id="KW-1185">Reference proteome</keyword>
<dbReference type="OrthoDB" id="10261408at2759"/>
<dbReference type="SUPFAM" id="SSF54695">
    <property type="entry name" value="POZ domain"/>
    <property type="match status" value="1"/>
</dbReference>
<dbReference type="Pfam" id="PF00096">
    <property type="entry name" value="zf-C2H2"/>
    <property type="match status" value="3"/>
</dbReference>
<dbReference type="SMART" id="SM00225">
    <property type="entry name" value="BTB"/>
    <property type="match status" value="1"/>
</dbReference>
<organism evidence="7 8">
    <name type="scientific">Albula glossodonta</name>
    <name type="common">roundjaw bonefish</name>
    <dbReference type="NCBI Taxonomy" id="121402"/>
    <lineage>
        <taxon>Eukaryota</taxon>
        <taxon>Metazoa</taxon>
        <taxon>Chordata</taxon>
        <taxon>Craniata</taxon>
        <taxon>Vertebrata</taxon>
        <taxon>Euteleostomi</taxon>
        <taxon>Actinopterygii</taxon>
        <taxon>Neopterygii</taxon>
        <taxon>Teleostei</taxon>
        <taxon>Albuliformes</taxon>
        <taxon>Albulidae</taxon>
        <taxon>Albula</taxon>
    </lineage>
</organism>
<dbReference type="InterPro" id="IPR011333">
    <property type="entry name" value="SKP1/BTB/POZ_sf"/>
</dbReference>
<dbReference type="InterPro" id="IPR000210">
    <property type="entry name" value="BTB/POZ_dom"/>
</dbReference>
<dbReference type="Gene3D" id="3.30.710.10">
    <property type="entry name" value="Potassium Channel Kv1.1, Chain A"/>
    <property type="match status" value="1"/>
</dbReference>
<dbReference type="PROSITE" id="PS50097">
    <property type="entry name" value="BTB"/>
    <property type="match status" value="1"/>
</dbReference>
<dbReference type="PANTHER" id="PTHR46105:SF26">
    <property type="entry name" value="ZINC FINGER AND BTB DOMAIN CONTAINING 34"/>
    <property type="match status" value="1"/>
</dbReference>
<feature type="compositionally biased region" description="Acidic residues" evidence="4">
    <location>
        <begin position="573"/>
        <end position="585"/>
    </location>
</feature>
<evidence type="ECO:0000256" key="3">
    <source>
        <dbReference type="PROSITE-ProRule" id="PRU00042"/>
    </source>
</evidence>
<dbReference type="PANTHER" id="PTHR46105">
    <property type="entry name" value="AGAP004733-PA"/>
    <property type="match status" value="1"/>
</dbReference>
<accession>A0A8T2NN20</accession>
<evidence type="ECO:0000313" key="7">
    <source>
        <dbReference type="EMBL" id="KAG9342203.1"/>
    </source>
</evidence>
<feature type="region of interest" description="Disordered" evidence="4">
    <location>
        <begin position="441"/>
        <end position="475"/>
    </location>
</feature>
<dbReference type="Gene3D" id="3.30.160.60">
    <property type="entry name" value="Classic Zinc Finger"/>
    <property type="match status" value="3"/>
</dbReference>
<dbReference type="InterPro" id="IPR036236">
    <property type="entry name" value="Znf_C2H2_sf"/>
</dbReference>
<feature type="domain" description="C2H2-type" evidence="6">
    <location>
        <begin position="516"/>
        <end position="543"/>
    </location>
</feature>
<dbReference type="Pfam" id="PF00651">
    <property type="entry name" value="BTB"/>
    <property type="match status" value="1"/>
</dbReference>
<keyword evidence="3" id="KW-0863">Zinc-finger</keyword>
<proteinExistence type="predicted"/>
<dbReference type="GO" id="GO:0000978">
    <property type="term" value="F:RNA polymerase II cis-regulatory region sequence-specific DNA binding"/>
    <property type="evidence" value="ECO:0007669"/>
    <property type="project" value="TreeGrafter"/>
</dbReference>
<protein>
    <submittedName>
        <fullName evidence="7">Uncharacterized protein</fullName>
    </submittedName>
</protein>
<dbReference type="SMART" id="SM00355">
    <property type="entry name" value="ZnF_C2H2"/>
    <property type="match status" value="3"/>
</dbReference>
<dbReference type="InterPro" id="IPR050457">
    <property type="entry name" value="ZnFinger_BTB_dom_contain"/>
</dbReference>
<feature type="domain" description="C2H2-type" evidence="6">
    <location>
        <begin position="544"/>
        <end position="572"/>
    </location>
</feature>
<dbReference type="GO" id="GO:0005634">
    <property type="term" value="C:nucleus"/>
    <property type="evidence" value="ECO:0007669"/>
    <property type="project" value="UniProtKB-SubCell"/>
</dbReference>
<reference evidence="7" key="1">
    <citation type="thesis" date="2021" institute="BYU ScholarsArchive" country="Provo, UT, USA">
        <title>Applications of and Algorithms for Genome Assembly and Genomic Analyses with an Emphasis on Marine Teleosts.</title>
        <authorList>
            <person name="Pickett B.D."/>
        </authorList>
    </citation>
    <scope>NUCLEOTIDE SEQUENCE</scope>
    <source>
        <strain evidence="7">HI-2016</strain>
    </source>
</reference>
<dbReference type="PROSITE" id="PS00028">
    <property type="entry name" value="ZINC_FINGER_C2H2_1"/>
    <property type="match status" value="3"/>
</dbReference>
<dbReference type="PROSITE" id="PS50157">
    <property type="entry name" value="ZINC_FINGER_C2H2_2"/>
    <property type="match status" value="3"/>
</dbReference>
<sequence length="602" mass="66014">MTSSSVWLYENSVSNPLEWERGYNEPAWFQLCSGKGYNEPAWFQLYSGKGGILSQPGSSSTVGKGWERGYNEPAWFQLYSGKGGIMSQPGSSSTVGKGWERGYNEPAWFQLYSGKGGIMSQPGSSSTVGKGWEREYNEPAWFQLYSGKGSILSQPGSSSTVGKGWEREYIEPAWFQLCSGKGYNEPAWFQLYRRVRTGRWRGCRMMDEGGTLVEFEVPEFSSGVLSELNQLRLQGKLCDIVVHIQGQPFRAHKAVLAASSPYFRDHSALGTMSGLSLSVIKSPEVFERLLAFCYTGRMSLRVRDAVSFLSAASFLQIQAVIDRCTRILEGLHSQISLPLGGSPGNNGLELHANANATPGFLHREAGGRGLLPPRGEGQSDGGSSDGEAELEEQVELIGRDGQVTDVRVKLERDEPSPGGGSWDTTDVVDTVDGEQVLAVSVGSYSPVPRPVPDSARPASSRGYHSGRGKPKGGVESRLQWGGAVGDRLLCVYCGKSFNQKGSLDRHMRLHMGITPFACIYCGKRYTRKDQLEYHIRGHTDNKPYRCHLCAKAFPFQGTLNQHLRKKHLATPEPDPDPDPDPEPDEPPPPPSDYGEESPSASP</sequence>
<dbReference type="Proteomes" id="UP000824540">
    <property type="component" value="Unassembled WGS sequence"/>
</dbReference>
<comment type="caution">
    <text evidence="7">The sequence shown here is derived from an EMBL/GenBank/DDBJ whole genome shotgun (WGS) entry which is preliminary data.</text>
</comment>
<feature type="region of interest" description="Disordered" evidence="4">
    <location>
        <begin position="359"/>
        <end position="389"/>
    </location>
</feature>
<evidence type="ECO:0000256" key="2">
    <source>
        <dbReference type="ARBA" id="ARBA00023242"/>
    </source>
</evidence>
<gene>
    <name evidence="7" type="ORF">JZ751_016705</name>
</gene>
<dbReference type="FunFam" id="3.30.710.10:FF:000009">
    <property type="entry name" value="Zinc finger and BTB domain-containing 37"/>
    <property type="match status" value="1"/>
</dbReference>
<dbReference type="GO" id="GO:0008270">
    <property type="term" value="F:zinc ion binding"/>
    <property type="evidence" value="ECO:0007669"/>
    <property type="project" value="UniProtKB-KW"/>
</dbReference>
<dbReference type="SUPFAM" id="SSF57667">
    <property type="entry name" value="beta-beta-alpha zinc fingers"/>
    <property type="match status" value="2"/>
</dbReference>
<keyword evidence="2" id="KW-0539">Nucleus</keyword>
<dbReference type="FunFam" id="3.30.160.60:FF:000119">
    <property type="entry name" value="Zinc finger and BTB domain containing 37"/>
    <property type="match status" value="1"/>
</dbReference>
<keyword evidence="3" id="KW-0479">Metal-binding</keyword>
<feature type="domain" description="BTB" evidence="5">
    <location>
        <begin position="238"/>
        <end position="302"/>
    </location>
</feature>
<evidence type="ECO:0000313" key="8">
    <source>
        <dbReference type="Proteomes" id="UP000824540"/>
    </source>
</evidence>
<evidence type="ECO:0000256" key="4">
    <source>
        <dbReference type="SAM" id="MobiDB-lite"/>
    </source>
</evidence>
<name>A0A8T2NN20_9TELE</name>
<comment type="subcellular location">
    <subcellularLocation>
        <location evidence="1">Nucleus</location>
    </subcellularLocation>
</comment>
<dbReference type="EMBL" id="JAFBMS010000029">
    <property type="protein sequence ID" value="KAG9342203.1"/>
    <property type="molecule type" value="Genomic_DNA"/>
</dbReference>
<keyword evidence="3" id="KW-0862">Zinc</keyword>
<evidence type="ECO:0000259" key="6">
    <source>
        <dbReference type="PROSITE" id="PS50157"/>
    </source>
</evidence>
<evidence type="ECO:0000256" key="1">
    <source>
        <dbReference type="ARBA" id="ARBA00004123"/>
    </source>
</evidence>
<dbReference type="GO" id="GO:0000981">
    <property type="term" value="F:DNA-binding transcription factor activity, RNA polymerase II-specific"/>
    <property type="evidence" value="ECO:0007669"/>
    <property type="project" value="TreeGrafter"/>
</dbReference>
<dbReference type="FunFam" id="3.30.160.60:FF:000422">
    <property type="entry name" value="Zinc finger and BTB domain containing 37"/>
    <property type="match status" value="1"/>
</dbReference>